<feature type="transmembrane region" description="Helical" evidence="5">
    <location>
        <begin position="441"/>
        <end position="459"/>
    </location>
</feature>
<accession>A0AAW2IH61</accession>
<evidence type="ECO:0000259" key="6">
    <source>
        <dbReference type="PROSITE" id="PS50850"/>
    </source>
</evidence>
<feature type="transmembrane region" description="Helical" evidence="5">
    <location>
        <begin position="290"/>
        <end position="314"/>
    </location>
</feature>
<comment type="subcellular location">
    <subcellularLocation>
        <location evidence="1">Membrane</location>
        <topology evidence="1">Multi-pass membrane protein</topology>
    </subcellularLocation>
</comment>
<protein>
    <recommendedName>
        <fullName evidence="6">Major facilitator superfamily (MFS) profile domain-containing protein</fullName>
    </recommendedName>
</protein>
<evidence type="ECO:0000313" key="7">
    <source>
        <dbReference type="EMBL" id="KAL0281416.1"/>
    </source>
</evidence>
<dbReference type="Gene3D" id="1.20.1250.20">
    <property type="entry name" value="MFS general substrate transporter like domains"/>
    <property type="match status" value="1"/>
</dbReference>
<comment type="caution">
    <text evidence="7">The sequence shown here is derived from an EMBL/GenBank/DDBJ whole genome shotgun (WGS) entry which is preliminary data.</text>
</comment>
<feature type="transmembrane region" description="Helical" evidence="5">
    <location>
        <begin position="588"/>
        <end position="608"/>
    </location>
</feature>
<feature type="transmembrane region" description="Helical" evidence="5">
    <location>
        <begin position="562"/>
        <end position="582"/>
    </location>
</feature>
<proteinExistence type="predicted"/>
<dbReference type="PROSITE" id="PS50850">
    <property type="entry name" value="MFS"/>
    <property type="match status" value="1"/>
</dbReference>
<dbReference type="CDD" id="cd17317">
    <property type="entry name" value="MFS_SLC22"/>
    <property type="match status" value="1"/>
</dbReference>
<evidence type="ECO:0000256" key="2">
    <source>
        <dbReference type="ARBA" id="ARBA00022692"/>
    </source>
</evidence>
<feature type="transmembrane region" description="Helical" evidence="5">
    <location>
        <begin position="119"/>
        <end position="136"/>
    </location>
</feature>
<feature type="transmembrane region" description="Helical" evidence="5">
    <location>
        <begin position="240"/>
        <end position="260"/>
    </location>
</feature>
<gene>
    <name evidence="7" type="ORF">PYX00_002408</name>
</gene>
<keyword evidence="3 5" id="KW-1133">Transmembrane helix</keyword>
<dbReference type="SUPFAM" id="SSF103473">
    <property type="entry name" value="MFS general substrate transporter"/>
    <property type="match status" value="1"/>
</dbReference>
<feature type="transmembrane region" description="Helical" evidence="5">
    <location>
        <begin position="502"/>
        <end position="521"/>
    </location>
</feature>
<feature type="transmembrane region" description="Helical" evidence="5">
    <location>
        <begin position="353"/>
        <end position="374"/>
    </location>
</feature>
<sequence length="688" mass="76303">MSPQEKITNAAGEESPNPELLAAVQEHADCSGLGTCLQCHSGYVNQAFIAENGLAPQSLGVGEKGAEDRKGRNSFLPIDLGQNVCKGDDSDKTVCAKEDLMDFDELLPFIGEFGTYQKCLFLLMIPFAFFVAWVYFSQIFMGLTPENHWCHIPELQQSNLTLEQRMTLAIPRLEDGSDFDKCRMYGVNFTEVLAAGILVPDAGWPVVPCQSGWEYNLTDIHYPSIVTEFNWVCDQSPLPIAAQSIFFGGAITGGLIFGWVADRYGRIPALVGTNVVGFAAGLATASVRSFWTFCLCRFLVGLAYDNCFTMMYILVLEYVGPKWRTFVANMSIAIFFTFASCLLPWLAYYISDWRIFCVVTSAPLILAVFTPWIVPESARWLVSQGKVDKAIEILKKFEKVNKTHVDEKLYQKFRDDCQKQRKAEEIGKTYSVLDLFCSKRLRNITILLIIIWMAMSLVFDGHVRSVGALGLDIFLTFTIASATELPADTFLTLVMDKWGRRWLACGSMVLSGVFSLLSISVPTGVLSASLAIVGRFLVNIAYNVGLQYAAEVLPTVVRAQGVALIHIMGYVASILAPFVVYLSEVNTILPLLILGILGVIGGILCLFLPETLDQELPQTLEDGENFGKDQKLWDMPCISRGTDEIPVETFKRTATYASFNRASIRGEMYRSSLILRSSLKSNKAKSPP</sequence>
<dbReference type="AlphaFoldDB" id="A0AAW2IH61"/>
<feature type="transmembrane region" description="Helical" evidence="5">
    <location>
        <begin position="527"/>
        <end position="550"/>
    </location>
</feature>
<dbReference type="InterPro" id="IPR036259">
    <property type="entry name" value="MFS_trans_sf"/>
</dbReference>
<reference evidence="7" key="1">
    <citation type="journal article" date="2024" name="Gigascience">
        <title>Chromosome-level genome of the poultry shaft louse Menopon gallinae provides insight into the host-switching and adaptive evolution of parasitic lice.</title>
        <authorList>
            <person name="Xu Y."/>
            <person name="Ma L."/>
            <person name="Liu S."/>
            <person name="Liang Y."/>
            <person name="Liu Q."/>
            <person name="He Z."/>
            <person name="Tian L."/>
            <person name="Duan Y."/>
            <person name="Cai W."/>
            <person name="Li H."/>
            <person name="Song F."/>
        </authorList>
    </citation>
    <scope>NUCLEOTIDE SEQUENCE</scope>
    <source>
        <strain evidence="7">Cailab_2023a</strain>
    </source>
</reference>
<keyword evidence="4 5" id="KW-0472">Membrane</keyword>
<dbReference type="EMBL" id="JARGDH010000001">
    <property type="protein sequence ID" value="KAL0281416.1"/>
    <property type="molecule type" value="Genomic_DNA"/>
</dbReference>
<dbReference type="GO" id="GO:0016020">
    <property type="term" value="C:membrane"/>
    <property type="evidence" value="ECO:0007669"/>
    <property type="project" value="UniProtKB-SubCell"/>
</dbReference>
<dbReference type="Pfam" id="PF00083">
    <property type="entry name" value="Sugar_tr"/>
    <property type="match status" value="1"/>
</dbReference>
<dbReference type="InterPro" id="IPR020846">
    <property type="entry name" value="MFS_dom"/>
</dbReference>
<evidence type="ECO:0000256" key="4">
    <source>
        <dbReference type="ARBA" id="ARBA00023136"/>
    </source>
</evidence>
<keyword evidence="2 5" id="KW-0812">Transmembrane</keyword>
<feature type="transmembrane region" description="Helical" evidence="5">
    <location>
        <begin position="326"/>
        <end position="347"/>
    </location>
</feature>
<dbReference type="GO" id="GO:0022857">
    <property type="term" value="F:transmembrane transporter activity"/>
    <property type="evidence" value="ECO:0007669"/>
    <property type="project" value="InterPro"/>
</dbReference>
<dbReference type="PANTHER" id="PTHR24064">
    <property type="entry name" value="SOLUTE CARRIER FAMILY 22 MEMBER"/>
    <property type="match status" value="1"/>
</dbReference>
<evidence type="ECO:0000256" key="1">
    <source>
        <dbReference type="ARBA" id="ARBA00004141"/>
    </source>
</evidence>
<evidence type="ECO:0000256" key="3">
    <source>
        <dbReference type="ARBA" id="ARBA00022989"/>
    </source>
</evidence>
<name>A0AAW2IH61_9NEOP</name>
<feature type="domain" description="Major facilitator superfamily (MFS) profile" evidence="6">
    <location>
        <begin position="189"/>
        <end position="613"/>
    </location>
</feature>
<feature type="transmembrane region" description="Helical" evidence="5">
    <location>
        <begin position="267"/>
        <end position="284"/>
    </location>
</feature>
<dbReference type="InterPro" id="IPR005828">
    <property type="entry name" value="MFS_sugar_transport-like"/>
</dbReference>
<evidence type="ECO:0000256" key="5">
    <source>
        <dbReference type="SAM" id="Phobius"/>
    </source>
</evidence>
<organism evidence="7">
    <name type="scientific">Menopon gallinae</name>
    <name type="common">poultry shaft louse</name>
    <dbReference type="NCBI Taxonomy" id="328185"/>
    <lineage>
        <taxon>Eukaryota</taxon>
        <taxon>Metazoa</taxon>
        <taxon>Ecdysozoa</taxon>
        <taxon>Arthropoda</taxon>
        <taxon>Hexapoda</taxon>
        <taxon>Insecta</taxon>
        <taxon>Pterygota</taxon>
        <taxon>Neoptera</taxon>
        <taxon>Paraneoptera</taxon>
        <taxon>Psocodea</taxon>
        <taxon>Troctomorpha</taxon>
        <taxon>Phthiraptera</taxon>
        <taxon>Amblycera</taxon>
        <taxon>Menoponidae</taxon>
        <taxon>Menopon</taxon>
    </lineage>
</organism>